<feature type="transmembrane region" description="Helical" evidence="8">
    <location>
        <begin position="185"/>
        <end position="207"/>
    </location>
</feature>
<organism evidence="9 10">
    <name type="scientific">Mesobacillus campisalis</name>
    <dbReference type="NCBI Taxonomy" id="1408103"/>
    <lineage>
        <taxon>Bacteria</taxon>
        <taxon>Bacillati</taxon>
        <taxon>Bacillota</taxon>
        <taxon>Bacilli</taxon>
        <taxon>Bacillales</taxon>
        <taxon>Bacillaceae</taxon>
        <taxon>Mesobacillus</taxon>
    </lineage>
</organism>
<dbReference type="GO" id="GO:0009847">
    <property type="term" value="P:spore germination"/>
    <property type="evidence" value="ECO:0007669"/>
    <property type="project" value="InterPro"/>
</dbReference>
<keyword evidence="5 8" id="KW-0812">Transmembrane</keyword>
<comment type="similarity">
    <text evidence="2">Belongs to the amino acid-polyamine-organocation (APC) superfamily. Spore germination protein (SGP) (TC 2.A.3.9) family.</text>
</comment>
<dbReference type="GO" id="GO:0016020">
    <property type="term" value="C:membrane"/>
    <property type="evidence" value="ECO:0007669"/>
    <property type="project" value="UniProtKB-SubCell"/>
</dbReference>
<feature type="transmembrane region" description="Helical" evidence="8">
    <location>
        <begin position="143"/>
        <end position="165"/>
    </location>
</feature>
<accession>A0A0M2T0C3</accession>
<evidence type="ECO:0000256" key="4">
    <source>
        <dbReference type="ARBA" id="ARBA00022544"/>
    </source>
</evidence>
<keyword evidence="7 8" id="KW-0472">Membrane</keyword>
<feature type="transmembrane region" description="Helical" evidence="8">
    <location>
        <begin position="107"/>
        <end position="131"/>
    </location>
</feature>
<evidence type="ECO:0000256" key="8">
    <source>
        <dbReference type="SAM" id="Phobius"/>
    </source>
</evidence>
<feature type="transmembrane region" description="Helical" evidence="8">
    <location>
        <begin position="12"/>
        <end position="30"/>
    </location>
</feature>
<feature type="transmembrane region" description="Helical" evidence="8">
    <location>
        <begin position="77"/>
        <end position="95"/>
    </location>
</feature>
<feature type="transmembrane region" description="Helical" evidence="8">
    <location>
        <begin position="36"/>
        <end position="57"/>
    </location>
</feature>
<dbReference type="NCBIfam" id="TIGR00912">
    <property type="entry name" value="2A0309"/>
    <property type="match status" value="1"/>
</dbReference>
<dbReference type="Proteomes" id="UP000034166">
    <property type="component" value="Unassembled WGS sequence"/>
</dbReference>
<evidence type="ECO:0000313" key="9">
    <source>
        <dbReference type="EMBL" id="KKK38682.1"/>
    </source>
</evidence>
<protein>
    <submittedName>
        <fullName evidence="9">Spore gernimation protein KB</fullName>
    </submittedName>
</protein>
<dbReference type="InterPro" id="IPR004761">
    <property type="entry name" value="Spore_GerAB"/>
</dbReference>
<dbReference type="Pfam" id="PF03845">
    <property type="entry name" value="Spore_permease"/>
    <property type="match status" value="1"/>
</dbReference>
<keyword evidence="6 8" id="KW-1133">Transmembrane helix</keyword>
<evidence type="ECO:0000256" key="3">
    <source>
        <dbReference type="ARBA" id="ARBA00022448"/>
    </source>
</evidence>
<evidence type="ECO:0000256" key="1">
    <source>
        <dbReference type="ARBA" id="ARBA00004141"/>
    </source>
</evidence>
<dbReference type="AlphaFoldDB" id="A0A0M2T0C3"/>
<feature type="transmembrane region" description="Helical" evidence="8">
    <location>
        <begin position="306"/>
        <end position="325"/>
    </location>
</feature>
<evidence type="ECO:0000256" key="2">
    <source>
        <dbReference type="ARBA" id="ARBA00007998"/>
    </source>
</evidence>
<feature type="transmembrane region" description="Helical" evidence="8">
    <location>
        <begin position="219"/>
        <end position="238"/>
    </location>
</feature>
<comment type="subcellular location">
    <subcellularLocation>
        <location evidence="1">Membrane</location>
        <topology evidence="1">Multi-pass membrane protein</topology>
    </subcellularLocation>
</comment>
<dbReference type="PATRIC" id="fig|1408103.3.peg.1512"/>
<evidence type="ECO:0000256" key="6">
    <source>
        <dbReference type="ARBA" id="ARBA00022989"/>
    </source>
</evidence>
<sequence length="365" mass="40569">MEKAKISAYQLFVMIVLFELGSAVLVPIASGAKQDAWIAILVGMAGGFLLFGAHYRLYRYYPEITPIQYMQKLLGKFFGKLLAFSYIVLFMYFAARVLRDFGEMLLTFAYVETPLFIVNAMLIMVVVYAVIKGIEVLARTGELFFLLLYLLAVIGFILIVSSGLIELTQLMPVLEEGWGRVLKVVATETISVPFGEAVVFSMILPYLDNKDSGLGAGMFGLFVAGINLSIVMAINISVQGVEILTRSQFPLLTTVQSIQMAEFLERLDVFFMVSVIIGIFFKVSLYFYAAVSGTAILFNIKEPSRLVYPLGLVVLFMSITIASSYSEHIKEGLGLMAKTLQPFFLVLVPVFLLGIAYLKNRKKQA</sequence>
<dbReference type="PANTHER" id="PTHR34975:SF2">
    <property type="entry name" value="SPORE GERMINATION PROTEIN A2"/>
    <property type="match status" value="1"/>
</dbReference>
<feature type="transmembrane region" description="Helical" evidence="8">
    <location>
        <begin position="269"/>
        <end position="299"/>
    </location>
</feature>
<evidence type="ECO:0000256" key="5">
    <source>
        <dbReference type="ARBA" id="ARBA00022692"/>
    </source>
</evidence>
<evidence type="ECO:0000313" key="10">
    <source>
        <dbReference type="Proteomes" id="UP000034166"/>
    </source>
</evidence>
<keyword evidence="10" id="KW-1185">Reference proteome</keyword>
<dbReference type="RefSeq" id="WP_046522985.1">
    <property type="nucleotide sequence ID" value="NZ_LAYY01000006.1"/>
</dbReference>
<name>A0A0M2T0C3_9BACI</name>
<dbReference type="EMBL" id="LAYY01000006">
    <property type="protein sequence ID" value="KKK38682.1"/>
    <property type="molecule type" value="Genomic_DNA"/>
</dbReference>
<feature type="transmembrane region" description="Helical" evidence="8">
    <location>
        <begin position="340"/>
        <end position="358"/>
    </location>
</feature>
<keyword evidence="4" id="KW-0309">Germination</keyword>
<comment type="caution">
    <text evidence="9">The sequence shown here is derived from an EMBL/GenBank/DDBJ whole genome shotgun (WGS) entry which is preliminary data.</text>
</comment>
<gene>
    <name evidence="9" type="ORF">WQ57_06725</name>
</gene>
<evidence type="ECO:0000256" key="7">
    <source>
        <dbReference type="ARBA" id="ARBA00023136"/>
    </source>
</evidence>
<dbReference type="OrthoDB" id="1891864at2"/>
<keyword evidence="3" id="KW-0813">Transport</keyword>
<dbReference type="PANTHER" id="PTHR34975">
    <property type="entry name" value="SPORE GERMINATION PROTEIN A2"/>
    <property type="match status" value="1"/>
</dbReference>
<proteinExistence type="inferred from homology"/>
<reference evidence="9 10" key="1">
    <citation type="submission" date="2015-04" db="EMBL/GenBank/DDBJ databases">
        <title>Taxonomic description and genome sequence of Bacillus campisalis sp. nov., a novel member of the genus Bacillus isolated from solar saltern.</title>
        <authorList>
            <person name="Mathan Kumar R."/>
            <person name="Kaur G."/>
            <person name="Kumar A."/>
            <person name="Singh N.K."/>
            <person name="Kaur N."/>
            <person name="Kumar N."/>
            <person name="Mayilraj S."/>
        </authorList>
    </citation>
    <scope>NUCLEOTIDE SEQUENCE [LARGE SCALE GENOMIC DNA]</scope>
    <source>
        <strain evidence="9 10">SA2-6</strain>
    </source>
</reference>